<dbReference type="PANTHER" id="PTHR21879:SF2">
    <property type="entry name" value="OSIRIS 20"/>
    <property type="match status" value="1"/>
</dbReference>
<evidence type="ECO:0008006" key="6">
    <source>
        <dbReference type="Google" id="ProtNLM"/>
    </source>
</evidence>
<accession>A0A834ITL0</accession>
<evidence type="ECO:0000313" key="5">
    <source>
        <dbReference type="Proteomes" id="UP000625711"/>
    </source>
</evidence>
<keyword evidence="2" id="KW-1133">Transmembrane helix</keyword>
<feature type="transmembrane region" description="Helical" evidence="2">
    <location>
        <begin position="152"/>
        <end position="171"/>
    </location>
</feature>
<dbReference type="EMBL" id="JAACXV010000356">
    <property type="protein sequence ID" value="KAF7279537.1"/>
    <property type="molecule type" value="Genomic_DNA"/>
</dbReference>
<evidence type="ECO:0000313" key="4">
    <source>
        <dbReference type="EMBL" id="KAF7279537.1"/>
    </source>
</evidence>
<dbReference type="AlphaFoldDB" id="A0A834ITL0"/>
<dbReference type="Proteomes" id="UP000625711">
    <property type="component" value="Unassembled WGS sequence"/>
</dbReference>
<evidence type="ECO:0000256" key="3">
    <source>
        <dbReference type="SAM" id="SignalP"/>
    </source>
</evidence>
<name>A0A834ITL0_RHYFE</name>
<evidence type="ECO:0000256" key="2">
    <source>
        <dbReference type="SAM" id="Phobius"/>
    </source>
</evidence>
<dbReference type="InterPro" id="IPR012464">
    <property type="entry name" value="DUF1676"/>
</dbReference>
<organism evidence="4 5">
    <name type="scientific">Rhynchophorus ferrugineus</name>
    <name type="common">Red palm weevil</name>
    <name type="synonym">Curculio ferrugineus</name>
    <dbReference type="NCBI Taxonomy" id="354439"/>
    <lineage>
        <taxon>Eukaryota</taxon>
        <taxon>Metazoa</taxon>
        <taxon>Ecdysozoa</taxon>
        <taxon>Arthropoda</taxon>
        <taxon>Hexapoda</taxon>
        <taxon>Insecta</taxon>
        <taxon>Pterygota</taxon>
        <taxon>Neoptera</taxon>
        <taxon>Endopterygota</taxon>
        <taxon>Coleoptera</taxon>
        <taxon>Polyphaga</taxon>
        <taxon>Cucujiformia</taxon>
        <taxon>Curculionidae</taxon>
        <taxon>Dryophthorinae</taxon>
        <taxon>Rhynchophorus</taxon>
    </lineage>
</organism>
<sequence>MWRITCAVLVIATVAIAERATPRSGGELVDSVLSRCGDMRCVKENVLEYLDNVLGLQTDARSAKDIDAAIFKRAARVLQTQEFRMKVPSVIAEGTDIVYNPDSGLDIVTDENESRGILKKKLLFPILLLLKLKMKLLTPILLALTSLKALKALILSKLAILLVLGFIIYQLCAKSGMPMPMMTMAPAEPPMTAYGAPAPGPSTAPPSSYEPGWEPNTGGPYARVWTASNDAQNLAYSAYYPGSSSSSSGSSTSRP</sequence>
<proteinExistence type="predicted"/>
<comment type="caution">
    <text evidence="4">The sequence shown here is derived from an EMBL/GenBank/DDBJ whole genome shotgun (WGS) entry which is preliminary data.</text>
</comment>
<keyword evidence="5" id="KW-1185">Reference proteome</keyword>
<feature type="transmembrane region" description="Helical" evidence="2">
    <location>
        <begin position="122"/>
        <end position="145"/>
    </location>
</feature>
<feature type="chain" id="PRO_5032832708" description="Osiris 20" evidence="3">
    <location>
        <begin position="18"/>
        <end position="255"/>
    </location>
</feature>
<keyword evidence="2" id="KW-0472">Membrane</keyword>
<keyword evidence="3" id="KW-0732">Signal</keyword>
<feature type="region of interest" description="Disordered" evidence="1">
    <location>
        <begin position="195"/>
        <end position="215"/>
    </location>
</feature>
<evidence type="ECO:0000256" key="1">
    <source>
        <dbReference type="SAM" id="MobiDB-lite"/>
    </source>
</evidence>
<protein>
    <recommendedName>
        <fullName evidence="6">Osiris 20</fullName>
    </recommendedName>
</protein>
<feature type="signal peptide" evidence="3">
    <location>
        <begin position="1"/>
        <end position="17"/>
    </location>
</feature>
<dbReference type="PANTHER" id="PTHR21879">
    <property type="entry name" value="FI03362P-RELATED-RELATED"/>
    <property type="match status" value="1"/>
</dbReference>
<reference evidence="4" key="1">
    <citation type="submission" date="2020-08" db="EMBL/GenBank/DDBJ databases">
        <title>Genome sequencing and assembly of the red palm weevil Rhynchophorus ferrugineus.</title>
        <authorList>
            <person name="Dias G.B."/>
            <person name="Bergman C.M."/>
            <person name="Manee M."/>
        </authorList>
    </citation>
    <scope>NUCLEOTIDE SEQUENCE</scope>
    <source>
        <strain evidence="4">AA-2017</strain>
        <tissue evidence="4">Whole larva</tissue>
    </source>
</reference>
<gene>
    <name evidence="4" type="ORF">GWI33_007056</name>
</gene>
<dbReference type="Pfam" id="PF07898">
    <property type="entry name" value="DUF1676"/>
    <property type="match status" value="1"/>
</dbReference>
<keyword evidence="2" id="KW-0812">Transmembrane</keyword>
<dbReference type="GO" id="GO:0016020">
    <property type="term" value="C:membrane"/>
    <property type="evidence" value="ECO:0007669"/>
    <property type="project" value="TreeGrafter"/>
</dbReference>
<dbReference type="OrthoDB" id="6631139at2759"/>